<evidence type="ECO:0000313" key="1">
    <source>
        <dbReference type="EMBL" id="ACB77692.1"/>
    </source>
</evidence>
<evidence type="ECO:0000313" key="2">
    <source>
        <dbReference type="Proteomes" id="UP000007013"/>
    </source>
</evidence>
<reference evidence="1 2" key="1">
    <citation type="journal article" date="2011" name="J. Bacteriol.">
        <title>Genome sequence of the verrucomicrobium Opitutus terrae PB90-1, an abundant inhabitant of rice paddy soil ecosystems.</title>
        <authorList>
            <person name="van Passel M.W."/>
            <person name="Kant R."/>
            <person name="Palva A."/>
            <person name="Copeland A."/>
            <person name="Lucas S."/>
            <person name="Lapidus A."/>
            <person name="Glavina del Rio T."/>
            <person name="Pitluck S."/>
            <person name="Goltsman E."/>
            <person name="Clum A."/>
            <person name="Sun H."/>
            <person name="Schmutz J."/>
            <person name="Larimer F.W."/>
            <person name="Land M.L."/>
            <person name="Hauser L."/>
            <person name="Kyrpides N."/>
            <person name="Mikhailova N."/>
            <person name="Richardson P.P."/>
            <person name="Janssen P.H."/>
            <person name="de Vos W.M."/>
            <person name="Smidt H."/>
        </authorList>
    </citation>
    <scope>NUCLEOTIDE SEQUENCE [LARGE SCALE GENOMIC DNA]</scope>
    <source>
        <strain evidence="2">DSM 11246 / JCM 15787 / PB90-1</strain>
    </source>
</reference>
<name>B1ZPX1_OPITP</name>
<keyword evidence="2" id="KW-1185">Reference proteome</keyword>
<protein>
    <recommendedName>
        <fullName evidence="3">DUF3347 domain-containing protein</fullName>
    </recommendedName>
</protein>
<organism evidence="1 2">
    <name type="scientific">Opitutus terrae (strain DSM 11246 / JCM 15787 / PB90-1)</name>
    <dbReference type="NCBI Taxonomy" id="452637"/>
    <lineage>
        <taxon>Bacteria</taxon>
        <taxon>Pseudomonadati</taxon>
        <taxon>Verrucomicrobiota</taxon>
        <taxon>Opitutia</taxon>
        <taxon>Opitutales</taxon>
        <taxon>Opitutaceae</taxon>
        <taxon>Opitutus</taxon>
    </lineage>
</organism>
<dbReference type="OrthoDB" id="198216at2"/>
<sequence>MKTIRILILVAIPFVGAGVSLHAGHGSMPAMAGHEHRADASSLSDAQKQYLVSYDAVRAALAADDLAGAKSAAADLPDSPAAKRLVRADSLNTARVAFKKLSEVAVQVAKGHDGYFVFNCPMVGSDWVQTTKTASNPYVGQKMPTCGVLKD</sequence>
<proteinExistence type="predicted"/>
<dbReference type="HOGENOM" id="CLU_1729549_0_0_0"/>
<dbReference type="RefSeq" id="WP_012377206.1">
    <property type="nucleotide sequence ID" value="NC_010571.1"/>
</dbReference>
<dbReference type="Proteomes" id="UP000007013">
    <property type="component" value="Chromosome"/>
</dbReference>
<dbReference type="AlphaFoldDB" id="B1ZPX1"/>
<dbReference type="STRING" id="452637.Oter_4421"/>
<dbReference type="EMBL" id="CP001032">
    <property type="protein sequence ID" value="ACB77692.1"/>
    <property type="molecule type" value="Genomic_DNA"/>
</dbReference>
<gene>
    <name evidence="1" type="ordered locus">Oter_4421</name>
</gene>
<dbReference type="KEGG" id="ote:Oter_4421"/>
<evidence type="ECO:0008006" key="3">
    <source>
        <dbReference type="Google" id="ProtNLM"/>
    </source>
</evidence>
<accession>B1ZPX1</accession>